<sequence length="352" mass="39428">MKNRKVTMQLIADRVGYSKYVVSKTLNGKPGVNEATRKKILFVAKQLGYLKTDVEEEIDKVSLNTSSDSFVLVVMPNHRSQNTDSDYWSVIFNGVLGNLENHGIGAVAISNKNKLSDNVKTSNLLGIITVGLINTELLLELNKHQVPLIMVDHEDSLITADSIFMNNIDGLSKLTSHLIGLGHKSLKFVGDLNYSRSFYDRSIGFRTAMEQNDLISQSETGIMNIEYDEEFESNFISELVDFEKENRFPTGFICANDAIAKMVMDVLINRGYSIPGDFSVTGFDNLNMSSKLNPPLTSVQVLKEVIGKRAVSKLLWRIKNIDFPSEKIFIASEIIIRPSVDVPRKESIINNR</sequence>
<keyword evidence="4" id="KW-0804">Transcription</keyword>
<dbReference type="InterPro" id="IPR046335">
    <property type="entry name" value="LacI/GalR-like_sensor"/>
</dbReference>
<dbReference type="OrthoDB" id="2026446at2"/>
<accession>A0A3A9K6C2</accession>
<evidence type="ECO:0000256" key="2">
    <source>
        <dbReference type="ARBA" id="ARBA00023015"/>
    </source>
</evidence>
<keyword evidence="7" id="KW-1185">Reference proteome</keyword>
<proteinExistence type="predicted"/>
<dbReference type="Gene3D" id="3.40.50.2300">
    <property type="match status" value="2"/>
</dbReference>
<gene>
    <name evidence="6" type="ORF">CR203_14175</name>
</gene>
<dbReference type="EMBL" id="PDOE01000005">
    <property type="protein sequence ID" value="RKL66968.1"/>
    <property type="molecule type" value="Genomic_DNA"/>
</dbReference>
<keyword evidence="1" id="KW-0678">Repressor</keyword>
<feature type="domain" description="HTH lacI-type" evidence="5">
    <location>
        <begin position="6"/>
        <end position="49"/>
    </location>
</feature>
<reference evidence="6 7" key="1">
    <citation type="submission" date="2017-10" db="EMBL/GenBank/DDBJ databases">
        <title>Bacillus sp. nov., a halophilic bacterium isolated from a Keqin Lake.</title>
        <authorList>
            <person name="Wang H."/>
        </authorList>
    </citation>
    <scope>NUCLEOTIDE SEQUENCE [LARGE SCALE GENOMIC DNA]</scope>
    <source>
        <strain evidence="6 7">KCTC 13187</strain>
    </source>
</reference>
<dbReference type="Pfam" id="PF00356">
    <property type="entry name" value="LacI"/>
    <property type="match status" value="1"/>
</dbReference>
<comment type="caution">
    <text evidence="6">The sequence shown here is derived from an EMBL/GenBank/DDBJ whole genome shotgun (WGS) entry which is preliminary data.</text>
</comment>
<name>A0A3A9K6C2_9BACI</name>
<dbReference type="GO" id="GO:0003700">
    <property type="term" value="F:DNA-binding transcription factor activity"/>
    <property type="evidence" value="ECO:0007669"/>
    <property type="project" value="TreeGrafter"/>
</dbReference>
<evidence type="ECO:0000313" key="6">
    <source>
        <dbReference type="EMBL" id="RKL66968.1"/>
    </source>
</evidence>
<dbReference type="InterPro" id="IPR000843">
    <property type="entry name" value="HTH_LacI"/>
</dbReference>
<organism evidence="6 7">
    <name type="scientific">Salipaludibacillus neizhouensis</name>
    <dbReference type="NCBI Taxonomy" id="885475"/>
    <lineage>
        <taxon>Bacteria</taxon>
        <taxon>Bacillati</taxon>
        <taxon>Bacillota</taxon>
        <taxon>Bacilli</taxon>
        <taxon>Bacillales</taxon>
        <taxon>Bacillaceae</taxon>
    </lineage>
</organism>
<keyword evidence="2" id="KW-0805">Transcription regulation</keyword>
<dbReference type="PANTHER" id="PTHR30146">
    <property type="entry name" value="LACI-RELATED TRANSCRIPTIONAL REPRESSOR"/>
    <property type="match status" value="1"/>
</dbReference>
<protein>
    <submittedName>
        <fullName evidence="6">LacI family transcriptional regulator</fullName>
    </submittedName>
</protein>
<dbReference type="SUPFAM" id="SSF47413">
    <property type="entry name" value="lambda repressor-like DNA-binding domains"/>
    <property type="match status" value="1"/>
</dbReference>
<evidence type="ECO:0000256" key="4">
    <source>
        <dbReference type="ARBA" id="ARBA00023163"/>
    </source>
</evidence>
<dbReference type="CDD" id="cd01392">
    <property type="entry name" value="HTH_LacI"/>
    <property type="match status" value="1"/>
</dbReference>
<dbReference type="AlphaFoldDB" id="A0A3A9K6C2"/>
<dbReference type="PANTHER" id="PTHR30146:SF148">
    <property type="entry name" value="HTH-TYPE TRANSCRIPTIONAL REPRESSOR PURR-RELATED"/>
    <property type="match status" value="1"/>
</dbReference>
<dbReference type="Pfam" id="PF13377">
    <property type="entry name" value="Peripla_BP_3"/>
    <property type="match status" value="1"/>
</dbReference>
<dbReference type="PROSITE" id="PS50932">
    <property type="entry name" value="HTH_LACI_2"/>
    <property type="match status" value="1"/>
</dbReference>
<dbReference type="InterPro" id="IPR028082">
    <property type="entry name" value="Peripla_BP_I"/>
</dbReference>
<evidence type="ECO:0000313" key="7">
    <source>
        <dbReference type="Proteomes" id="UP000281498"/>
    </source>
</evidence>
<evidence type="ECO:0000256" key="3">
    <source>
        <dbReference type="ARBA" id="ARBA00023125"/>
    </source>
</evidence>
<keyword evidence="3" id="KW-0238">DNA-binding</keyword>
<dbReference type="SMART" id="SM00354">
    <property type="entry name" value="HTH_LACI"/>
    <property type="match status" value="1"/>
</dbReference>
<evidence type="ECO:0000259" key="5">
    <source>
        <dbReference type="PROSITE" id="PS50932"/>
    </source>
</evidence>
<dbReference type="Gene3D" id="1.10.260.40">
    <property type="entry name" value="lambda repressor-like DNA-binding domains"/>
    <property type="match status" value="1"/>
</dbReference>
<evidence type="ECO:0000256" key="1">
    <source>
        <dbReference type="ARBA" id="ARBA00022491"/>
    </source>
</evidence>
<dbReference type="RefSeq" id="WP_110934614.1">
    <property type="nucleotide sequence ID" value="NZ_KZ614146.1"/>
</dbReference>
<dbReference type="Proteomes" id="UP000281498">
    <property type="component" value="Unassembled WGS sequence"/>
</dbReference>
<dbReference type="InterPro" id="IPR010982">
    <property type="entry name" value="Lambda_DNA-bd_dom_sf"/>
</dbReference>
<dbReference type="SUPFAM" id="SSF53822">
    <property type="entry name" value="Periplasmic binding protein-like I"/>
    <property type="match status" value="1"/>
</dbReference>
<dbReference type="GO" id="GO:0000976">
    <property type="term" value="F:transcription cis-regulatory region binding"/>
    <property type="evidence" value="ECO:0007669"/>
    <property type="project" value="TreeGrafter"/>
</dbReference>